<accession>A0AAD6AQH4</accession>
<sequence length="956" mass="105795">MSSRACLFLIGAVYLYAQVIVAEDVFTTELTVASNVTLEANSILLALNNTEVQVDTTTTVTLVRSEVVAECLIIGDKTSCNCSTGYIWSNPVCYNYNCCRETTCTQNVSDSTPLCIAKVNVHIKGSVRLNTPGIWGSYYETQLRAAFDVLNGFVSLNVTDDRIEGEFTVADFEANVSVRCSTPKLQGVVDEAQTNLNANISVDTVGMVAINSPGKVCYQSVPVMNCTFVETNIKMDSNGWNFFGKVGERLQLNNGTVAKVNPACRYECEFKKGSVRHTASTELSVALLPDVVTLKINPLTVDSVGGNLVYKFNAIISCVTSTEPHTIKVTFKNSEKQEKIETVDVPVIYVGAKFCKEETDSVPWPKTPAGNTVISDECAVGRVGYKSRTCRGTEWDDVFSYCVNAELNKVLNDADNFAKGLGATQEMALDIFSRLFNSSTSDPNSNDSTADVSASINVLNSMSKASEFIVLEDSVLPKFVDAASNMLNNTWSGVNTSIVHNMSSKYLQSVEDLVRNIKVNQSNGVNSTNLELRFCSDDCNMTVFDIDVNMNKTNGTVKAVAVKNLMRRLKNNIDDSKPDSILVSVTMERNSSSPEIRLVFPQENLSRKKRMCVFWHTGENKWSEAGCSAKTIQGNSTVCECNHLTSFAVMMSKSDVSTPVLDMITNVGLGVSVCSLLIFLIVEYLVWSAVVKSNLSHFRHTAIVNIAVFLLLGNCSFLASNFAESLSDNWCLMLTICKHLFYLAMFNWMMCMSVMLVHQLIFVFTPLRKRVFMFFSGIVGYVFPILIVGSSYTYCKYTEKPYYKKETCWLVFERVLEGSLHAFLLPVGTVILTNLFSMVVVILTLVKSNVPEGSKADDKETAKSILKVVVFLTPVFGLTWIIGFAQLMLEENSLLHIIAIYSFTILNSFQGLFILITGVFAEQKVREEMIKLIMAKSRGKSESMKNLTSTTYTRDK</sequence>
<dbReference type="SUPFAM" id="SSF81321">
    <property type="entry name" value="Family A G protein-coupled receptor-like"/>
    <property type="match status" value="1"/>
</dbReference>
<comment type="subcellular location">
    <subcellularLocation>
        <location evidence="1">Membrane</location>
        <topology evidence="1">Multi-pass membrane protein</topology>
    </subcellularLocation>
</comment>
<evidence type="ECO:0000259" key="14">
    <source>
        <dbReference type="PROSITE" id="PS50261"/>
    </source>
</evidence>
<evidence type="ECO:0000256" key="1">
    <source>
        <dbReference type="ARBA" id="ARBA00004141"/>
    </source>
</evidence>
<evidence type="ECO:0000313" key="15">
    <source>
        <dbReference type="EMBL" id="KAJ4928943.1"/>
    </source>
</evidence>
<keyword evidence="6 11" id="KW-0472">Membrane</keyword>
<dbReference type="FunFam" id="1.20.1070.10:FF:000058">
    <property type="entry name" value="Adhesion G protein-coupled receptor F5"/>
    <property type="match status" value="1"/>
</dbReference>
<dbReference type="EMBL" id="JAPTMU010000017">
    <property type="protein sequence ID" value="KAJ4928943.1"/>
    <property type="molecule type" value="Genomic_DNA"/>
</dbReference>
<evidence type="ECO:0000256" key="8">
    <source>
        <dbReference type="ARBA" id="ARBA00023170"/>
    </source>
</evidence>
<dbReference type="Gene3D" id="1.20.1070.10">
    <property type="entry name" value="Rhodopsin 7-helix transmembrane proteins"/>
    <property type="match status" value="1"/>
</dbReference>
<feature type="transmembrane region" description="Helical" evidence="11">
    <location>
        <begin position="771"/>
        <end position="794"/>
    </location>
</feature>
<keyword evidence="12" id="KW-0732">Signal</keyword>
<dbReference type="Gene3D" id="4.10.1240.10">
    <property type="entry name" value="GPCR, family 2, extracellular hormone receptor domain"/>
    <property type="match status" value="1"/>
</dbReference>
<dbReference type="GO" id="GO:0004930">
    <property type="term" value="F:G protein-coupled receptor activity"/>
    <property type="evidence" value="ECO:0007669"/>
    <property type="project" value="UniProtKB-KW"/>
</dbReference>
<dbReference type="InterPro" id="IPR036445">
    <property type="entry name" value="GPCR_2_extracell_dom_sf"/>
</dbReference>
<keyword evidence="9" id="KW-0325">Glycoprotein</keyword>
<feature type="transmembrane region" description="Helical" evidence="11">
    <location>
        <begin position="894"/>
        <end position="921"/>
    </location>
</feature>
<keyword evidence="5" id="KW-0297">G-protein coupled receptor</keyword>
<feature type="transmembrane region" description="Helical" evidence="11">
    <location>
        <begin position="667"/>
        <end position="690"/>
    </location>
</feature>
<keyword evidence="7" id="KW-1015">Disulfide bond</keyword>
<proteinExistence type="inferred from homology"/>
<evidence type="ECO:0000256" key="2">
    <source>
        <dbReference type="ARBA" id="ARBA00007343"/>
    </source>
</evidence>
<evidence type="ECO:0000256" key="7">
    <source>
        <dbReference type="ARBA" id="ARBA00023157"/>
    </source>
</evidence>
<feature type="transmembrane region" description="Helical" evidence="11">
    <location>
        <begin position="823"/>
        <end position="845"/>
    </location>
</feature>
<evidence type="ECO:0000256" key="11">
    <source>
        <dbReference type="SAM" id="Phobius"/>
    </source>
</evidence>
<evidence type="ECO:0000256" key="5">
    <source>
        <dbReference type="ARBA" id="ARBA00023040"/>
    </source>
</evidence>
<feature type="transmembrane region" description="Helical" evidence="11">
    <location>
        <begin position="865"/>
        <end position="888"/>
    </location>
</feature>
<evidence type="ECO:0000256" key="10">
    <source>
        <dbReference type="ARBA" id="ARBA00023224"/>
    </source>
</evidence>
<dbReference type="PANTHER" id="PTHR45813">
    <property type="entry name" value="IG-LIKE DOMAIN-CONTAINING PROTEIN"/>
    <property type="match status" value="1"/>
</dbReference>
<keyword evidence="3 11" id="KW-0812">Transmembrane</keyword>
<dbReference type="InterPro" id="IPR057244">
    <property type="entry name" value="GAIN_B"/>
</dbReference>
<feature type="domain" description="G-protein coupled receptors family 2 profile 2" evidence="14">
    <location>
        <begin position="661"/>
        <end position="922"/>
    </location>
</feature>
<feature type="chain" id="PRO_5042223276" evidence="12">
    <location>
        <begin position="23"/>
        <end position="956"/>
    </location>
</feature>
<dbReference type="Pfam" id="PF00002">
    <property type="entry name" value="7tm_2"/>
    <property type="match status" value="1"/>
</dbReference>
<dbReference type="PRINTS" id="PR00249">
    <property type="entry name" value="GPCRSECRETIN"/>
</dbReference>
<evidence type="ECO:0000256" key="3">
    <source>
        <dbReference type="ARBA" id="ARBA00022692"/>
    </source>
</evidence>
<dbReference type="InterPro" id="IPR046338">
    <property type="entry name" value="GAIN_dom_sf"/>
</dbReference>
<feature type="signal peptide" evidence="12">
    <location>
        <begin position="1"/>
        <end position="22"/>
    </location>
</feature>
<dbReference type="GO" id="GO:0007166">
    <property type="term" value="P:cell surface receptor signaling pathway"/>
    <property type="evidence" value="ECO:0007669"/>
    <property type="project" value="InterPro"/>
</dbReference>
<evidence type="ECO:0000259" key="13">
    <source>
        <dbReference type="PROSITE" id="PS50221"/>
    </source>
</evidence>
<comment type="caution">
    <text evidence="15">The sequence shown here is derived from an EMBL/GenBank/DDBJ whole genome shotgun (WGS) entry which is preliminary data.</text>
</comment>
<evidence type="ECO:0000256" key="6">
    <source>
        <dbReference type="ARBA" id="ARBA00023136"/>
    </source>
</evidence>
<dbReference type="InterPro" id="IPR017981">
    <property type="entry name" value="GPCR_2-like_7TM"/>
</dbReference>
<protein>
    <submittedName>
        <fullName evidence="15">Uncharacterized protein</fullName>
    </submittedName>
</protein>
<organism evidence="15 16">
    <name type="scientific">Pogonophryne albipinna</name>
    <dbReference type="NCBI Taxonomy" id="1090488"/>
    <lineage>
        <taxon>Eukaryota</taxon>
        <taxon>Metazoa</taxon>
        <taxon>Chordata</taxon>
        <taxon>Craniata</taxon>
        <taxon>Vertebrata</taxon>
        <taxon>Euteleostomi</taxon>
        <taxon>Actinopterygii</taxon>
        <taxon>Neopterygii</taxon>
        <taxon>Teleostei</taxon>
        <taxon>Neoteleostei</taxon>
        <taxon>Acanthomorphata</taxon>
        <taxon>Eupercaria</taxon>
        <taxon>Perciformes</taxon>
        <taxon>Notothenioidei</taxon>
        <taxon>Pogonophryne</taxon>
    </lineage>
</organism>
<dbReference type="InterPro" id="IPR000203">
    <property type="entry name" value="GPS"/>
</dbReference>
<dbReference type="PROSITE" id="PS50221">
    <property type="entry name" value="GAIN_B"/>
    <property type="match status" value="1"/>
</dbReference>
<dbReference type="GO" id="GO:0016020">
    <property type="term" value="C:membrane"/>
    <property type="evidence" value="ECO:0007669"/>
    <property type="project" value="UniProtKB-SubCell"/>
</dbReference>
<reference evidence="15" key="1">
    <citation type="submission" date="2022-11" db="EMBL/GenBank/DDBJ databases">
        <title>Chromosome-level genome of Pogonophryne albipinna.</title>
        <authorList>
            <person name="Jo E."/>
        </authorList>
    </citation>
    <scope>NUCLEOTIDE SEQUENCE</scope>
    <source>
        <strain evidence="15">SGF0006</strain>
        <tissue evidence="15">Muscle</tissue>
    </source>
</reference>
<name>A0AAD6AQH4_9TELE</name>
<feature type="domain" description="GAIN-B" evidence="13">
    <location>
        <begin position="521"/>
        <end position="657"/>
    </location>
</feature>
<feature type="transmembrane region" description="Helical" evidence="11">
    <location>
        <begin position="740"/>
        <end position="764"/>
    </location>
</feature>
<comment type="similarity">
    <text evidence="2">Belongs to the G-protein coupled receptor 2 family. Adhesion G-protein coupled receptor (ADGR) subfamily.</text>
</comment>
<keyword evidence="8" id="KW-0675">Receptor</keyword>
<dbReference type="Pfam" id="PF01825">
    <property type="entry name" value="GPS"/>
    <property type="match status" value="1"/>
</dbReference>
<dbReference type="GO" id="GO:0007189">
    <property type="term" value="P:adenylate cyclase-activating G protein-coupled receptor signaling pathway"/>
    <property type="evidence" value="ECO:0007669"/>
    <property type="project" value="TreeGrafter"/>
</dbReference>
<dbReference type="AlphaFoldDB" id="A0AAD6AQH4"/>
<feature type="transmembrane region" description="Helical" evidence="11">
    <location>
        <begin position="702"/>
        <end position="720"/>
    </location>
</feature>
<dbReference type="InterPro" id="IPR051587">
    <property type="entry name" value="Adhesion_GPCR"/>
</dbReference>
<dbReference type="PROSITE" id="PS50261">
    <property type="entry name" value="G_PROTEIN_RECEP_F2_4"/>
    <property type="match status" value="1"/>
</dbReference>
<gene>
    <name evidence="15" type="ORF">JOQ06_004565</name>
</gene>
<evidence type="ECO:0000256" key="12">
    <source>
        <dbReference type="SAM" id="SignalP"/>
    </source>
</evidence>
<keyword evidence="4 11" id="KW-1133">Transmembrane helix</keyword>
<dbReference type="InterPro" id="IPR000832">
    <property type="entry name" value="GPCR_2_secretin-like"/>
</dbReference>
<evidence type="ECO:0000313" key="16">
    <source>
        <dbReference type="Proteomes" id="UP001219934"/>
    </source>
</evidence>
<dbReference type="PANTHER" id="PTHR45813:SF2">
    <property type="entry name" value="ADHESION G-PROTEIN COUPLED RECEPTOR F3"/>
    <property type="match status" value="1"/>
</dbReference>
<keyword evidence="16" id="KW-1185">Reference proteome</keyword>
<evidence type="ECO:0000256" key="4">
    <source>
        <dbReference type="ARBA" id="ARBA00022989"/>
    </source>
</evidence>
<dbReference type="Gene3D" id="2.60.220.50">
    <property type="match status" value="1"/>
</dbReference>
<dbReference type="SMART" id="SM00303">
    <property type="entry name" value="GPS"/>
    <property type="match status" value="1"/>
</dbReference>
<evidence type="ECO:0000256" key="9">
    <source>
        <dbReference type="ARBA" id="ARBA00023180"/>
    </source>
</evidence>
<dbReference type="Proteomes" id="UP001219934">
    <property type="component" value="Unassembled WGS sequence"/>
</dbReference>
<keyword evidence="10" id="KW-0807">Transducer</keyword>